<dbReference type="EMBL" id="JAFBCV010000005">
    <property type="protein sequence ID" value="MBM7838654.1"/>
    <property type="molecule type" value="Genomic_DNA"/>
</dbReference>
<dbReference type="PIRSF" id="PIRSF028784">
    <property type="entry name" value="MrpF"/>
    <property type="match status" value="1"/>
</dbReference>
<evidence type="ECO:0000256" key="7">
    <source>
        <dbReference type="ARBA" id="ARBA00023136"/>
    </source>
</evidence>
<keyword evidence="8" id="KW-0406">Ion transport</keyword>
<feature type="transmembrane region" description="Helical" evidence="9">
    <location>
        <begin position="34"/>
        <end position="54"/>
    </location>
</feature>
<dbReference type="Pfam" id="PF04066">
    <property type="entry name" value="MrpF_PhaF"/>
    <property type="match status" value="1"/>
</dbReference>
<dbReference type="RefSeq" id="WP_035418110.1">
    <property type="nucleotide sequence ID" value="NZ_JAFBCV010000005.1"/>
</dbReference>
<evidence type="ECO:0000256" key="8">
    <source>
        <dbReference type="PIRNR" id="PIRNR028784"/>
    </source>
</evidence>
<keyword evidence="4 8" id="KW-1003">Cell membrane</keyword>
<feature type="transmembrane region" description="Helical" evidence="9">
    <location>
        <begin position="6"/>
        <end position="25"/>
    </location>
</feature>
<comment type="caution">
    <text evidence="10">The sequence shown here is derived from an EMBL/GenBank/DDBJ whole genome shotgun (WGS) entry which is preliminary data.</text>
</comment>
<keyword evidence="8" id="KW-0050">Antiport</keyword>
<organism evidence="10 11">
    <name type="scientific">Shouchella xiaoxiensis</name>
    <dbReference type="NCBI Taxonomy" id="766895"/>
    <lineage>
        <taxon>Bacteria</taxon>
        <taxon>Bacillati</taxon>
        <taxon>Bacillota</taxon>
        <taxon>Bacilli</taxon>
        <taxon>Bacillales</taxon>
        <taxon>Bacillaceae</taxon>
        <taxon>Shouchella</taxon>
    </lineage>
</organism>
<evidence type="ECO:0000313" key="10">
    <source>
        <dbReference type="EMBL" id="MBM7838654.1"/>
    </source>
</evidence>
<evidence type="ECO:0000256" key="3">
    <source>
        <dbReference type="ARBA" id="ARBA00022448"/>
    </source>
</evidence>
<feature type="transmembrane region" description="Helical" evidence="9">
    <location>
        <begin position="60"/>
        <end position="82"/>
    </location>
</feature>
<sequence length="94" mass="10211">MFEAILITALVLFALAIGIAAYRIIKGPSMPDRVVALDVIGVNLISVAAVVSIVLDTRAFLEVILIVGILAFISTIAFSKFIERGVIIERKRDR</sequence>
<dbReference type="NCBIfam" id="NF009248">
    <property type="entry name" value="PRK12600.1"/>
    <property type="match status" value="1"/>
</dbReference>
<evidence type="ECO:0000313" key="11">
    <source>
        <dbReference type="Proteomes" id="UP001179280"/>
    </source>
</evidence>
<dbReference type="PANTHER" id="PTHR34702">
    <property type="entry name" value="NA(+)/H(+) ANTIPORTER SUBUNIT F1"/>
    <property type="match status" value="1"/>
</dbReference>
<protein>
    <submittedName>
        <fullName evidence="10">Multicomponent Na+:H+ antiporter subunit F</fullName>
    </submittedName>
</protein>
<dbReference type="Proteomes" id="UP001179280">
    <property type="component" value="Unassembled WGS sequence"/>
</dbReference>
<name>A0ABS2ST08_9BACI</name>
<evidence type="ECO:0000256" key="6">
    <source>
        <dbReference type="ARBA" id="ARBA00022989"/>
    </source>
</evidence>
<accession>A0ABS2ST08</accession>
<dbReference type="PANTHER" id="PTHR34702:SF1">
    <property type="entry name" value="NA(+)_H(+) ANTIPORTER SUBUNIT F"/>
    <property type="match status" value="1"/>
</dbReference>
<evidence type="ECO:0000256" key="5">
    <source>
        <dbReference type="ARBA" id="ARBA00022692"/>
    </source>
</evidence>
<evidence type="ECO:0000256" key="1">
    <source>
        <dbReference type="ARBA" id="ARBA00004651"/>
    </source>
</evidence>
<gene>
    <name evidence="10" type="ORF">JOC54_001913</name>
</gene>
<keyword evidence="6 9" id="KW-1133">Transmembrane helix</keyword>
<keyword evidence="11" id="KW-1185">Reference proteome</keyword>
<proteinExistence type="inferred from homology"/>
<keyword evidence="5 9" id="KW-0812">Transmembrane</keyword>
<keyword evidence="7 8" id="KW-0472">Membrane</keyword>
<comment type="subcellular location">
    <subcellularLocation>
        <location evidence="1 8">Cell membrane</location>
        <topology evidence="1 8">Multi-pass membrane protein</topology>
    </subcellularLocation>
</comment>
<evidence type="ECO:0000256" key="2">
    <source>
        <dbReference type="ARBA" id="ARBA00009212"/>
    </source>
</evidence>
<evidence type="ECO:0000256" key="9">
    <source>
        <dbReference type="SAM" id="Phobius"/>
    </source>
</evidence>
<dbReference type="InterPro" id="IPR007208">
    <property type="entry name" value="MrpF/PhaF-like"/>
</dbReference>
<evidence type="ECO:0000256" key="4">
    <source>
        <dbReference type="ARBA" id="ARBA00022475"/>
    </source>
</evidence>
<comment type="similarity">
    <text evidence="2 8">Belongs to the CPA3 antiporters (TC 2.A.63) subunit F family.</text>
</comment>
<keyword evidence="3 8" id="KW-0813">Transport</keyword>
<reference evidence="10" key="1">
    <citation type="submission" date="2021-01" db="EMBL/GenBank/DDBJ databases">
        <title>Genomic Encyclopedia of Type Strains, Phase IV (KMG-IV): sequencing the most valuable type-strain genomes for metagenomic binning, comparative biology and taxonomic classification.</title>
        <authorList>
            <person name="Goeker M."/>
        </authorList>
    </citation>
    <scope>NUCLEOTIDE SEQUENCE</scope>
    <source>
        <strain evidence="10">DSM 21943</strain>
    </source>
</reference>